<keyword evidence="1" id="KW-0472">Membrane</keyword>
<dbReference type="InterPro" id="IPR055943">
    <property type="entry name" value="DUF7521"/>
</dbReference>
<dbReference type="EMBL" id="FNHL01000005">
    <property type="protein sequence ID" value="SDN10729.1"/>
    <property type="molecule type" value="Genomic_DNA"/>
</dbReference>
<dbReference type="OrthoDB" id="170398at2157"/>
<keyword evidence="1" id="KW-1133">Transmembrane helix</keyword>
<evidence type="ECO:0000313" key="2">
    <source>
        <dbReference type="EMBL" id="SDN10729.1"/>
    </source>
</evidence>
<name>A0A1G9YNI2_9EURY</name>
<dbReference type="Pfam" id="PF24365">
    <property type="entry name" value="DUF7521"/>
    <property type="match status" value="1"/>
</dbReference>
<dbReference type="RefSeq" id="WP_089699378.1">
    <property type="nucleotide sequence ID" value="NZ_FNHL01000005.1"/>
</dbReference>
<proteinExistence type="predicted"/>
<organism evidence="2 3">
    <name type="scientific">Halogranum gelatinilyticum</name>
    <dbReference type="NCBI Taxonomy" id="660521"/>
    <lineage>
        <taxon>Archaea</taxon>
        <taxon>Methanobacteriati</taxon>
        <taxon>Methanobacteriota</taxon>
        <taxon>Stenosarchaea group</taxon>
        <taxon>Halobacteria</taxon>
        <taxon>Halobacteriales</taxon>
        <taxon>Haloferacaceae</taxon>
    </lineage>
</organism>
<feature type="transmembrane region" description="Helical" evidence="1">
    <location>
        <begin position="69"/>
        <end position="90"/>
    </location>
</feature>
<dbReference type="STRING" id="660521.SAMN04487949_3392"/>
<accession>A0A1G9YNI2</accession>
<feature type="transmembrane region" description="Helical" evidence="1">
    <location>
        <begin position="6"/>
        <end position="29"/>
    </location>
</feature>
<keyword evidence="1" id="KW-0812">Transmembrane</keyword>
<dbReference type="Proteomes" id="UP000199451">
    <property type="component" value="Unassembled WGS sequence"/>
</dbReference>
<dbReference type="AlphaFoldDB" id="A0A1G9YNI2"/>
<evidence type="ECO:0000256" key="1">
    <source>
        <dbReference type="SAM" id="Phobius"/>
    </source>
</evidence>
<sequence length="92" mass="9479">MNLNVVTAVVVLKTVTLALGGSITFYALRAARRTSSTALRALALGFGTVTLGALLAGVVDQFVAVDPTLALAVESLFTTVGFAVILYSLYAT</sequence>
<evidence type="ECO:0000313" key="3">
    <source>
        <dbReference type="Proteomes" id="UP000199451"/>
    </source>
</evidence>
<gene>
    <name evidence="2" type="ORF">SAMN04487949_3392</name>
</gene>
<reference evidence="3" key="1">
    <citation type="submission" date="2016-10" db="EMBL/GenBank/DDBJ databases">
        <authorList>
            <person name="Varghese N."/>
            <person name="Submissions S."/>
        </authorList>
    </citation>
    <scope>NUCLEOTIDE SEQUENCE [LARGE SCALE GENOMIC DNA]</scope>
    <source>
        <strain evidence="3">CGMCC 1.10119</strain>
    </source>
</reference>
<feature type="transmembrane region" description="Helical" evidence="1">
    <location>
        <begin position="41"/>
        <end position="63"/>
    </location>
</feature>
<protein>
    <submittedName>
        <fullName evidence="2">Uncharacterized protein</fullName>
    </submittedName>
</protein>
<keyword evidence="3" id="KW-1185">Reference proteome</keyword>